<accession>A0A5C4Y8H9</accession>
<keyword evidence="1" id="KW-0732">Signal</keyword>
<evidence type="ECO:0000313" key="5">
    <source>
        <dbReference type="Proteomes" id="UP000313988"/>
    </source>
</evidence>
<dbReference type="Proteomes" id="UP000313988">
    <property type="component" value="Unassembled WGS sequence"/>
</dbReference>
<keyword evidence="6" id="KW-1185">Reference proteome</keyword>
<dbReference type="Pfam" id="PF08239">
    <property type="entry name" value="SH3_3"/>
    <property type="match status" value="1"/>
</dbReference>
<evidence type="ECO:0000259" key="2">
    <source>
        <dbReference type="Pfam" id="PF08239"/>
    </source>
</evidence>
<dbReference type="EMBL" id="JACHEW010000009">
    <property type="protein sequence ID" value="MBB6016830.1"/>
    <property type="molecule type" value="Genomic_DNA"/>
</dbReference>
<dbReference type="AlphaFoldDB" id="A0A5C4Y8H9"/>
<protein>
    <submittedName>
        <fullName evidence="4">SH3 domain-containing protein</fullName>
    </submittedName>
</protein>
<feature type="chain" id="PRO_5022880686" evidence="1">
    <location>
        <begin position="25"/>
        <end position="130"/>
    </location>
</feature>
<organism evidence="4 5">
    <name type="scientific">Deinococcus radiopugnans ATCC 19172</name>
    <dbReference type="NCBI Taxonomy" id="585398"/>
    <lineage>
        <taxon>Bacteria</taxon>
        <taxon>Thermotogati</taxon>
        <taxon>Deinococcota</taxon>
        <taxon>Deinococci</taxon>
        <taxon>Deinococcales</taxon>
        <taxon>Deinococcaceae</taxon>
        <taxon>Deinococcus</taxon>
    </lineage>
</organism>
<dbReference type="Gene3D" id="2.30.30.40">
    <property type="entry name" value="SH3 Domains"/>
    <property type="match status" value="1"/>
</dbReference>
<reference evidence="4 5" key="1">
    <citation type="submission" date="2019-06" db="EMBL/GenBank/DDBJ databases">
        <title>Genome sequence of Deinococcus radiopugnans ATCC 19172.</title>
        <authorList>
            <person name="Maclea K.S."/>
            <person name="Maynard C.R."/>
        </authorList>
    </citation>
    <scope>NUCLEOTIDE SEQUENCE [LARGE SCALE GENOMIC DNA]</scope>
    <source>
        <strain evidence="4 5">ATCC 19172</strain>
    </source>
</reference>
<evidence type="ECO:0000313" key="6">
    <source>
        <dbReference type="Proteomes" id="UP000629870"/>
    </source>
</evidence>
<reference evidence="3 6" key="2">
    <citation type="submission" date="2020-08" db="EMBL/GenBank/DDBJ databases">
        <title>Genomic Encyclopedia of Type Strains, Phase IV (KMG-IV): sequencing the most valuable type-strain genomes for metagenomic binning, comparative biology and taxonomic classification.</title>
        <authorList>
            <person name="Goeker M."/>
        </authorList>
    </citation>
    <scope>NUCLEOTIDE SEQUENCE [LARGE SCALE GENOMIC DNA]</scope>
    <source>
        <strain evidence="3 6">DSM 12027</strain>
    </source>
</reference>
<dbReference type="EMBL" id="VDMO01000005">
    <property type="protein sequence ID" value="TNM71883.1"/>
    <property type="molecule type" value="Genomic_DNA"/>
</dbReference>
<feature type="signal peptide" evidence="1">
    <location>
        <begin position="1"/>
        <end position="24"/>
    </location>
</feature>
<evidence type="ECO:0000313" key="3">
    <source>
        <dbReference type="EMBL" id="MBB6016830.1"/>
    </source>
</evidence>
<dbReference type="Proteomes" id="UP000629870">
    <property type="component" value="Unassembled WGS sequence"/>
</dbReference>
<name>A0A5C4Y8H9_9DEIO</name>
<dbReference type="RefSeq" id="WP_139401521.1">
    <property type="nucleotide sequence ID" value="NZ_JACHEW010000009.1"/>
</dbReference>
<proteinExistence type="predicted"/>
<evidence type="ECO:0000313" key="4">
    <source>
        <dbReference type="EMBL" id="TNM71883.1"/>
    </source>
</evidence>
<gene>
    <name evidence="4" type="ORF">FHR04_05815</name>
    <name evidence="3" type="ORF">HNQ04_002085</name>
</gene>
<comment type="caution">
    <text evidence="4">The sequence shown here is derived from an EMBL/GenBank/DDBJ whole genome shotgun (WGS) entry which is preliminary data.</text>
</comment>
<sequence length="130" mass="13863">MRRQLTLGAAAVFFLFLAPAQAHRDGCHRWHSCPSDSGSYVCGDLGYTSGCPTSQPVRAVAVPAAAPPADDAVRYTTTNLNLRAGPGAETTKVATLAKDTRVRLQFCSSGWCKVSAAQGVGYVSQKYLRR</sequence>
<dbReference type="OrthoDB" id="74235at2"/>
<feature type="domain" description="SH3b" evidence="2">
    <location>
        <begin position="79"/>
        <end position="128"/>
    </location>
</feature>
<evidence type="ECO:0000256" key="1">
    <source>
        <dbReference type="SAM" id="SignalP"/>
    </source>
</evidence>
<dbReference type="InterPro" id="IPR003646">
    <property type="entry name" value="SH3-like_bac-type"/>
</dbReference>